<feature type="compositionally biased region" description="Basic residues" evidence="1">
    <location>
        <begin position="1"/>
        <end position="10"/>
    </location>
</feature>
<dbReference type="InterPro" id="IPR006527">
    <property type="entry name" value="F-box-assoc_dom_typ1"/>
</dbReference>
<dbReference type="Proteomes" id="UP001153076">
    <property type="component" value="Unassembled WGS sequence"/>
</dbReference>
<dbReference type="InterPro" id="IPR050796">
    <property type="entry name" value="SCF_F-box_component"/>
</dbReference>
<dbReference type="SMART" id="SM00256">
    <property type="entry name" value="FBOX"/>
    <property type="match status" value="1"/>
</dbReference>
<evidence type="ECO:0000313" key="3">
    <source>
        <dbReference type="EMBL" id="KAJ8449440.1"/>
    </source>
</evidence>
<dbReference type="EMBL" id="JAKOGI010000021">
    <property type="protein sequence ID" value="KAJ8449440.1"/>
    <property type="molecule type" value="Genomic_DNA"/>
</dbReference>
<accession>A0A9Q1KUR8</accession>
<feature type="region of interest" description="Disordered" evidence="1">
    <location>
        <begin position="1"/>
        <end position="25"/>
    </location>
</feature>
<organism evidence="3 4">
    <name type="scientific">Carnegiea gigantea</name>
    <dbReference type="NCBI Taxonomy" id="171969"/>
    <lineage>
        <taxon>Eukaryota</taxon>
        <taxon>Viridiplantae</taxon>
        <taxon>Streptophyta</taxon>
        <taxon>Embryophyta</taxon>
        <taxon>Tracheophyta</taxon>
        <taxon>Spermatophyta</taxon>
        <taxon>Magnoliopsida</taxon>
        <taxon>eudicotyledons</taxon>
        <taxon>Gunneridae</taxon>
        <taxon>Pentapetalae</taxon>
        <taxon>Caryophyllales</taxon>
        <taxon>Cactineae</taxon>
        <taxon>Cactaceae</taxon>
        <taxon>Cactoideae</taxon>
        <taxon>Echinocereeae</taxon>
        <taxon>Carnegiea</taxon>
    </lineage>
</organism>
<dbReference type="Pfam" id="PF12937">
    <property type="entry name" value="F-box-like"/>
    <property type="match status" value="1"/>
</dbReference>
<dbReference type="Gene3D" id="1.20.1280.50">
    <property type="match status" value="1"/>
</dbReference>
<feature type="compositionally biased region" description="Low complexity" evidence="1">
    <location>
        <begin position="12"/>
        <end position="24"/>
    </location>
</feature>
<gene>
    <name evidence="3" type="ORF">Cgig2_002237</name>
</gene>
<evidence type="ECO:0000313" key="4">
    <source>
        <dbReference type="Proteomes" id="UP001153076"/>
    </source>
</evidence>
<dbReference type="PANTHER" id="PTHR31672">
    <property type="entry name" value="BNACNNG10540D PROTEIN"/>
    <property type="match status" value="1"/>
</dbReference>
<sequence length="393" mass="45315">MHSNHHRHHNMSSSTSSSSSSSSSCLMEETTPKEFNSLPKDLTLDIFSRLPLKTLCRLRCVCKKWLFSLNLDPEFIAFYHQKHKISPLLVFTPQINETPSTQLFSYYIDGTQLNQFSTNFAHPLTFILGCNGVLCLISNSSTSFYDPITKRVSNLPNSAHFGSTFGWALGHVSNPFHNDLKLLHFYTTEKFDNFHYCQLKEVMCEIMTEPSSHLGSNSHGQWRFLGKCPFDFLGRKQYAHVDGKIYWLIAEKKFNPDCIKIMSFHLRNENFRIVCFPKTNSNRSVECLDLVEIQDRLCLTDRLPWGSMMDIWMMKREEDFANLWVKKYKIDLVGIDHHDVRILGHLPNINDGEDEGEILIKFGAQSFGLYNLGNGGFRDMAGSNQHNDSNQFR</sequence>
<dbReference type="OrthoDB" id="5319261at2759"/>
<dbReference type="PANTHER" id="PTHR31672:SF13">
    <property type="entry name" value="F-BOX PROTEIN CPR30-LIKE"/>
    <property type="match status" value="1"/>
</dbReference>
<dbReference type="Pfam" id="PF07734">
    <property type="entry name" value="FBA_1"/>
    <property type="match status" value="1"/>
</dbReference>
<reference evidence="3" key="1">
    <citation type="submission" date="2022-04" db="EMBL/GenBank/DDBJ databases">
        <title>Carnegiea gigantea Genome sequencing and assembly v2.</title>
        <authorList>
            <person name="Copetti D."/>
            <person name="Sanderson M.J."/>
            <person name="Burquez A."/>
            <person name="Wojciechowski M.F."/>
        </authorList>
    </citation>
    <scope>NUCLEOTIDE SEQUENCE</scope>
    <source>
        <strain evidence="3">SGP5-SGP5p</strain>
        <tissue evidence="3">Aerial part</tissue>
    </source>
</reference>
<dbReference type="AlphaFoldDB" id="A0A9Q1KUR8"/>
<dbReference type="SUPFAM" id="SSF81383">
    <property type="entry name" value="F-box domain"/>
    <property type="match status" value="1"/>
</dbReference>
<dbReference type="InterPro" id="IPR036047">
    <property type="entry name" value="F-box-like_dom_sf"/>
</dbReference>
<dbReference type="CDD" id="cd22157">
    <property type="entry name" value="F-box_AtFBW1-like"/>
    <property type="match status" value="1"/>
</dbReference>
<comment type="caution">
    <text evidence="3">The sequence shown here is derived from an EMBL/GenBank/DDBJ whole genome shotgun (WGS) entry which is preliminary data.</text>
</comment>
<proteinExistence type="predicted"/>
<dbReference type="PROSITE" id="PS51257">
    <property type="entry name" value="PROKAR_LIPOPROTEIN"/>
    <property type="match status" value="1"/>
</dbReference>
<keyword evidence="4" id="KW-1185">Reference proteome</keyword>
<feature type="domain" description="F-box" evidence="2">
    <location>
        <begin position="32"/>
        <end position="65"/>
    </location>
</feature>
<protein>
    <recommendedName>
        <fullName evidence="2">F-box domain-containing protein</fullName>
    </recommendedName>
</protein>
<dbReference type="InterPro" id="IPR001810">
    <property type="entry name" value="F-box_dom"/>
</dbReference>
<dbReference type="NCBIfam" id="TIGR01640">
    <property type="entry name" value="F_box_assoc_1"/>
    <property type="match status" value="1"/>
</dbReference>
<dbReference type="InterPro" id="IPR017451">
    <property type="entry name" value="F-box-assoc_interact_dom"/>
</dbReference>
<evidence type="ECO:0000259" key="2">
    <source>
        <dbReference type="PROSITE" id="PS50181"/>
    </source>
</evidence>
<name>A0A9Q1KUR8_9CARY</name>
<evidence type="ECO:0000256" key="1">
    <source>
        <dbReference type="SAM" id="MobiDB-lite"/>
    </source>
</evidence>
<dbReference type="PROSITE" id="PS50181">
    <property type="entry name" value="FBOX"/>
    <property type="match status" value="1"/>
</dbReference>